<dbReference type="SMART" id="SM00020">
    <property type="entry name" value="Tryp_SPc"/>
    <property type="match status" value="1"/>
</dbReference>
<dbReference type="FunFam" id="2.40.10.10:FF:000036">
    <property type="entry name" value="Trypsin beta"/>
    <property type="match status" value="1"/>
</dbReference>
<keyword evidence="6" id="KW-1015">Disulfide bond</keyword>
<dbReference type="InterPro" id="IPR001254">
    <property type="entry name" value="Trypsin_dom"/>
</dbReference>
<dbReference type="KEGG" id="ccin:107268258"/>
<dbReference type="GO" id="GO:0005576">
    <property type="term" value="C:extracellular region"/>
    <property type="evidence" value="ECO:0007669"/>
    <property type="project" value="UniProtKB-SubCell"/>
</dbReference>
<evidence type="ECO:0000256" key="1">
    <source>
        <dbReference type="ARBA" id="ARBA00004239"/>
    </source>
</evidence>
<dbReference type="CDD" id="cd00190">
    <property type="entry name" value="Tryp_SPc"/>
    <property type="match status" value="1"/>
</dbReference>
<dbReference type="PANTHER" id="PTHR24276">
    <property type="entry name" value="POLYSERASE-RELATED"/>
    <property type="match status" value="1"/>
</dbReference>
<dbReference type="PROSITE" id="PS00134">
    <property type="entry name" value="TRYPSIN_HIS"/>
    <property type="match status" value="1"/>
</dbReference>
<dbReference type="PROSITE" id="PS00135">
    <property type="entry name" value="TRYPSIN_SER"/>
    <property type="match status" value="1"/>
</dbReference>
<sequence length="275" mass="31043">MVTIIKIQIAFFSIYYTIVLYTNSIQSVATLWVSFNAARNYLTRNEKNSRILGRPYEVSLQYIRRNLHFCAGCVLNEKWVVTAAHCVDKLIDTPSKIKVIAGTFDLEIPRSAHYVNKIIVHEDYNANDSWKNDIALLEVIKKFRHVRNIVPIKLPKKNIKIHNGDLAVVSGWSRMLQNSRKLERLEVEMISREECARAYGVFGLSIHESQICADVPDGATGSCNGDSGGPLTLRDELIGLVSWSYGCGNKDFPTVYIRVSKYLGWISANALTIDS</sequence>
<dbReference type="RefSeq" id="XP_015596342.1">
    <property type="nucleotide sequence ID" value="XM_015740856.2"/>
</dbReference>
<evidence type="ECO:0000313" key="9">
    <source>
        <dbReference type="Proteomes" id="UP000694920"/>
    </source>
</evidence>
<dbReference type="PRINTS" id="PR00722">
    <property type="entry name" value="CHYMOTRYPSIN"/>
</dbReference>
<comment type="similarity">
    <text evidence="2">Belongs to the peptidase S1 family.</text>
</comment>
<dbReference type="Gene3D" id="2.40.10.10">
    <property type="entry name" value="Trypsin-like serine proteases"/>
    <property type="match status" value="1"/>
</dbReference>
<proteinExistence type="inferred from homology"/>
<accession>A0AAJ7FKI2</accession>
<evidence type="ECO:0000256" key="6">
    <source>
        <dbReference type="ARBA" id="ARBA00023157"/>
    </source>
</evidence>
<dbReference type="SUPFAM" id="SSF50494">
    <property type="entry name" value="Trypsin-like serine proteases"/>
    <property type="match status" value="1"/>
</dbReference>
<evidence type="ECO:0000256" key="2">
    <source>
        <dbReference type="ARBA" id="ARBA00007664"/>
    </source>
</evidence>
<evidence type="ECO:0000256" key="7">
    <source>
        <dbReference type="RuleBase" id="RU363034"/>
    </source>
</evidence>
<protein>
    <submittedName>
        <fullName evidence="10">Trypsin-1 isoform X1</fullName>
    </submittedName>
</protein>
<dbReference type="PANTHER" id="PTHR24276:SF98">
    <property type="entry name" value="FI18310P1-RELATED"/>
    <property type="match status" value="1"/>
</dbReference>
<comment type="subcellular location">
    <subcellularLocation>
        <location evidence="1">Secreted</location>
        <location evidence="1">Extracellular space</location>
    </subcellularLocation>
</comment>
<keyword evidence="9" id="KW-1185">Reference proteome</keyword>
<evidence type="ECO:0000256" key="4">
    <source>
        <dbReference type="ARBA" id="ARBA00022801"/>
    </source>
</evidence>
<dbReference type="InterPro" id="IPR050430">
    <property type="entry name" value="Peptidase_S1"/>
</dbReference>
<dbReference type="PROSITE" id="PS50240">
    <property type="entry name" value="TRYPSIN_DOM"/>
    <property type="match status" value="1"/>
</dbReference>
<gene>
    <name evidence="10" type="primary">LOC107268258</name>
</gene>
<name>A0AAJ7FKI2_CEPCN</name>
<dbReference type="InterPro" id="IPR033116">
    <property type="entry name" value="TRYPSIN_SER"/>
</dbReference>
<evidence type="ECO:0000256" key="5">
    <source>
        <dbReference type="ARBA" id="ARBA00022825"/>
    </source>
</evidence>
<keyword evidence="4 7" id="KW-0378">Hydrolase</keyword>
<keyword evidence="3 7" id="KW-0645">Protease</keyword>
<feature type="domain" description="Peptidase S1" evidence="8">
    <location>
        <begin position="42"/>
        <end position="271"/>
    </location>
</feature>
<dbReference type="InterPro" id="IPR043504">
    <property type="entry name" value="Peptidase_S1_PA_chymotrypsin"/>
</dbReference>
<dbReference type="GeneID" id="107268258"/>
<dbReference type="GO" id="GO:0006508">
    <property type="term" value="P:proteolysis"/>
    <property type="evidence" value="ECO:0007669"/>
    <property type="project" value="UniProtKB-KW"/>
</dbReference>
<dbReference type="GO" id="GO:0004252">
    <property type="term" value="F:serine-type endopeptidase activity"/>
    <property type="evidence" value="ECO:0007669"/>
    <property type="project" value="InterPro"/>
</dbReference>
<dbReference type="InterPro" id="IPR001314">
    <property type="entry name" value="Peptidase_S1A"/>
</dbReference>
<dbReference type="AlphaFoldDB" id="A0AAJ7FKI2"/>
<dbReference type="Pfam" id="PF00089">
    <property type="entry name" value="Trypsin"/>
    <property type="match status" value="1"/>
</dbReference>
<keyword evidence="5 7" id="KW-0720">Serine protease</keyword>
<evidence type="ECO:0000259" key="8">
    <source>
        <dbReference type="PROSITE" id="PS50240"/>
    </source>
</evidence>
<dbReference type="FunFam" id="2.40.10.10:FF:000068">
    <property type="entry name" value="transmembrane protease serine 2"/>
    <property type="match status" value="1"/>
</dbReference>
<dbReference type="InterPro" id="IPR009003">
    <property type="entry name" value="Peptidase_S1_PA"/>
</dbReference>
<dbReference type="InterPro" id="IPR018114">
    <property type="entry name" value="TRYPSIN_HIS"/>
</dbReference>
<reference evidence="10" key="1">
    <citation type="submission" date="2025-08" db="UniProtKB">
        <authorList>
            <consortium name="RefSeq"/>
        </authorList>
    </citation>
    <scope>IDENTIFICATION</scope>
</reference>
<evidence type="ECO:0000256" key="3">
    <source>
        <dbReference type="ARBA" id="ARBA00022670"/>
    </source>
</evidence>
<dbReference type="Proteomes" id="UP000694920">
    <property type="component" value="Unplaced"/>
</dbReference>
<organism evidence="9 10">
    <name type="scientific">Cephus cinctus</name>
    <name type="common">Wheat stem sawfly</name>
    <dbReference type="NCBI Taxonomy" id="211228"/>
    <lineage>
        <taxon>Eukaryota</taxon>
        <taxon>Metazoa</taxon>
        <taxon>Ecdysozoa</taxon>
        <taxon>Arthropoda</taxon>
        <taxon>Hexapoda</taxon>
        <taxon>Insecta</taxon>
        <taxon>Pterygota</taxon>
        <taxon>Neoptera</taxon>
        <taxon>Endopterygota</taxon>
        <taxon>Hymenoptera</taxon>
        <taxon>Cephoidea</taxon>
        <taxon>Cephidae</taxon>
        <taxon>Cephus</taxon>
    </lineage>
</organism>
<evidence type="ECO:0000313" key="10">
    <source>
        <dbReference type="RefSeq" id="XP_015596342.1"/>
    </source>
</evidence>